<organism evidence="2 3">
    <name type="scientific">Roseivivax halotolerans</name>
    <dbReference type="NCBI Taxonomy" id="93684"/>
    <lineage>
        <taxon>Bacteria</taxon>
        <taxon>Pseudomonadati</taxon>
        <taxon>Pseudomonadota</taxon>
        <taxon>Alphaproteobacteria</taxon>
        <taxon>Rhodobacterales</taxon>
        <taxon>Roseobacteraceae</taxon>
        <taxon>Roseivivax</taxon>
    </lineage>
</organism>
<keyword evidence="3" id="KW-1185">Reference proteome</keyword>
<protein>
    <submittedName>
        <fullName evidence="2">Uncharacterized protein</fullName>
    </submittedName>
</protein>
<sequence>MRHNLSSSLRRTRRTGNPMERFDALPAPLRAWLRQAALPWSPRSCERLWRRALRDGATTEAILDRLNQAEAGMLHRDRSTLFPEPNGASPQDAPA</sequence>
<evidence type="ECO:0000313" key="3">
    <source>
        <dbReference type="Proteomes" id="UP000243106"/>
    </source>
</evidence>
<reference evidence="3" key="1">
    <citation type="submission" date="2016-10" db="EMBL/GenBank/DDBJ databases">
        <authorList>
            <person name="Varghese N."/>
            <person name="Submissions S."/>
        </authorList>
    </citation>
    <scope>NUCLEOTIDE SEQUENCE [LARGE SCALE GENOMIC DNA]</scope>
    <source>
        <strain evidence="3">JCM 10271</strain>
    </source>
</reference>
<evidence type="ECO:0000256" key="1">
    <source>
        <dbReference type="SAM" id="MobiDB-lite"/>
    </source>
</evidence>
<accession>A0A1I6AMI4</accession>
<dbReference type="RefSeq" id="WP_093016002.1">
    <property type="nucleotide sequence ID" value="NZ_FOXV01000026.1"/>
</dbReference>
<evidence type="ECO:0000313" key="2">
    <source>
        <dbReference type="EMBL" id="SFQ69862.1"/>
    </source>
</evidence>
<dbReference type="InterPro" id="IPR045386">
    <property type="entry name" value="DUF6525"/>
</dbReference>
<dbReference type="Pfam" id="PF20135">
    <property type="entry name" value="DUF6525"/>
    <property type="match status" value="1"/>
</dbReference>
<dbReference type="STRING" id="93684.SAMN05421853_1263"/>
<proteinExistence type="predicted"/>
<gene>
    <name evidence="2" type="ORF">SAMN05421853_1263</name>
</gene>
<dbReference type="Proteomes" id="UP000243106">
    <property type="component" value="Unassembled WGS sequence"/>
</dbReference>
<name>A0A1I6AMI4_9RHOB</name>
<feature type="region of interest" description="Disordered" evidence="1">
    <location>
        <begin position="1"/>
        <end position="21"/>
    </location>
</feature>
<dbReference type="EMBL" id="FOXV01000026">
    <property type="protein sequence ID" value="SFQ69862.1"/>
    <property type="molecule type" value="Genomic_DNA"/>
</dbReference>
<dbReference type="AlphaFoldDB" id="A0A1I6AMI4"/>